<dbReference type="PANTHER" id="PTHR46112">
    <property type="entry name" value="AMINOPEPTIDASE"/>
    <property type="match status" value="1"/>
</dbReference>
<evidence type="ECO:0000256" key="1">
    <source>
        <dbReference type="ARBA" id="ARBA00022723"/>
    </source>
</evidence>
<organism evidence="7 9">
    <name type="scientific">Sulfodiicoccus acidiphilus</name>
    <dbReference type="NCBI Taxonomy" id="1670455"/>
    <lineage>
        <taxon>Archaea</taxon>
        <taxon>Thermoproteota</taxon>
        <taxon>Thermoprotei</taxon>
        <taxon>Sulfolobales</taxon>
        <taxon>Sulfolobaceae</taxon>
        <taxon>Sulfodiicoccus</taxon>
    </lineage>
</organism>
<protein>
    <submittedName>
        <fullName evidence="7">Peptidase M24 family protein</fullName>
    </submittedName>
</protein>
<evidence type="ECO:0000259" key="5">
    <source>
        <dbReference type="Pfam" id="PF00557"/>
    </source>
</evidence>
<dbReference type="GO" id="GO:0016787">
    <property type="term" value="F:hydrolase activity"/>
    <property type="evidence" value="ECO:0007669"/>
    <property type="project" value="UniProtKB-KW"/>
</dbReference>
<dbReference type="InterPro" id="IPR029149">
    <property type="entry name" value="Creatin/AminoP/Spt16_N"/>
</dbReference>
<dbReference type="Proteomes" id="UP000616143">
    <property type="component" value="Unassembled WGS sequence"/>
</dbReference>
<dbReference type="InterPro" id="IPR000587">
    <property type="entry name" value="Creatinase_N"/>
</dbReference>
<evidence type="ECO:0000259" key="6">
    <source>
        <dbReference type="Pfam" id="PF01321"/>
    </source>
</evidence>
<feature type="region of interest" description="Disordered" evidence="4">
    <location>
        <begin position="177"/>
        <end position="203"/>
    </location>
</feature>
<dbReference type="InterPro" id="IPR001131">
    <property type="entry name" value="Peptidase_M24B_aminopep-P_CS"/>
</dbReference>
<keyword evidence="1 3" id="KW-0479">Metal-binding</keyword>
<evidence type="ECO:0000256" key="4">
    <source>
        <dbReference type="SAM" id="MobiDB-lite"/>
    </source>
</evidence>
<dbReference type="RefSeq" id="WP_126450041.1">
    <property type="nucleotide sequence ID" value="NZ_AP018553.1"/>
</dbReference>
<dbReference type="PROSITE" id="PS00491">
    <property type="entry name" value="PROLINE_PEPTIDASE"/>
    <property type="match status" value="1"/>
</dbReference>
<dbReference type="EMBL" id="BMQS01000028">
    <property type="protein sequence ID" value="GGU04277.1"/>
    <property type="molecule type" value="Genomic_DNA"/>
</dbReference>
<dbReference type="Pfam" id="PF00557">
    <property type="entry name" value="Peptidase_M24"/>
    <property type="match status" value="1"/>
</dbReference>
<feature type="domain" description="Creatinase N-terminal" evidence="6">
    <location>
        <begin position="3"/>
        <end position="126"/>
    </location>
</feature>
<dbReference type="Gene3D" id="3.40.350.10">
    <property type="entry name" value="Creatinase/prolidase N-terminal domain"/>
    <property type="match status" value="1"/>
</dbReference>
<dbReference type="Pfam" id="PF01321">
    <property type="entry name" value="Creatinase_N"/>
    <property type="match status" value="1"/>
</dbReference>
<dbReference type="GO" id="GO:0046872">
    <property type="term" value="F:metal ion binding"/>
    <property type="evidence" value="ECO:0007669"/>
    <property type="project" value="UniProtKB-KW"/>
</dbReference>
<dbReference type="Gene3D" id="3.90.230.10">
    <property type="entry name" value="Creatinase/methionine aminopeptidase superfamily"/>
    <property type="match status" value="1"/>
</dbReference>
<keyword evidence="2" id="KW-0378">Hydrolase</keyword>
<keyword evidence="9" id="KW-1185">Reference proteome</keyword>
<dbReference type="InterPro" id="IPR000994">
    <property type="entry name" value="Pept_M24"/>
</dbReference>
<feature type="domain" description="Peptidase M24" evidence="5">
    <location>
        <begin position="135"/>
        <end position="335"/>
    </location>
</feature>
<proteinExistence type="inferred from homology"/>
<evidence type="ECO:0000256" key="2">
    <source>
        <dbReference type="ARBA" id="ARBA00022801"/>
    </source>
</evidence>
<dbReference type="InterPro" id="IPR050659">
    <property type="entry name" value="Peptidase_M24B"/>
</dbReference>
<dbReference type="CDD" id="cd01092">
    <property type="entry name" value="APP-like"/>
    <property type="match status" value="1"/>
</dbReference>
<dbReference type="EMBL" id="AP018553">
    <property type="protein sequence ID" value="BBD72815.1"/>
    <property type="molecule type" value="Genomic_DNA"/>
</dbReference>
<evidence type="ECO:0000256" key="3">
    <source>
        <dbReference type="RuleBase" id="RU000590"/>
    </source>
</evidence>
<dbReference type="KEGG" id="sacd:HS1genome_1204"/>
<accession>A0A348B3R3</accession>
<reference evidence="9" key="2">
    <citation type="submission" date="2018-04" db="EMBL/GenBank/DDBJ databases">
        <title>Complete genome sequence of Sulfodiicoccus acidiphilus strain HS-1.</title>
        <authorList>
            <person name="Sakai H.D."/>
            <person name="Kurosawa N."/>
        </authorList>
    </citation>
    <scope>NUCLEOTIDE SEQUENCE [LARGE SCALE GENOMIC DNA]</scope>
    <source>
        <strain evidence="9">HS-1</strain>
    </source>
</reference>
<comment type="similarity">
    <text evidence="3">Belongs to the peptidase M24B family.</text>
</comment>
<dbReference type="Proteomes" id="UP000276741">
    <property type="component" value="Chromosome"/>
</dbReference>
<dbReference type="InterPro" id="IPR036005">
    <property type="entry name" value="Creatinase/aminopeptidase-like"/>
</dbReference>
<dbReference type="OrthoDB" id="1346at2157"/>
<dbReference type="GeneID" id="38666717"/>
<evidence type="ECO:0000313" key="7">
    <source>
        <dbReference type="EMBL" id="BBD72815.1"/>
    </source>
</evidence>
<dbReference type="PANTHER" id="PTHR46112:SF9">
    <property type="entry name" value="XAA-PRO AMINOPEPTIDASE"/>
    <property type="match status" value="1"/>
</dbReference>
<dbReference type="AlphaFoldDB" id="A0A348B3R3"/>
<reference evidence="8" key="1">
    <citation type="journal article" date="2014" name="Int. J. Syst. Evol. Microbiol.">
        <title>Complete genome sequence of Corynebacterium casei LMG S-19264T (=DSM 44701T), isolated from a smear-ripened cheese.</title>
        <authorList>
            <consortium name="US DOE Joint Genome Institute (JGI-PGF)"/>
            <person name="Walter F."/>
            <person name="Albersmeier A."/>
            <person name="Kalinowski J."/>
            <person name="Ruckert C."/>
        </authorList>
    </citation>
    <scope>NUCLEOTIDE SEQUENCE</scope>
    <source>
        <strain evidence="8">JCM 31740</strain>
    </source>
</reference>
<reference evidence="8" key="4">
    <citation type="submission" date="2020-09" db="EMBL/GenBank/DDBJ databases">
        <authorList>
            <person name="Sun Q."/>
            <person name="Ohkuma M."/>
        </authorList>
    </citation>
    <scope>NUCLEOTIDE SEQUENCE</scope>
    <source>
        <strain evidence="8">JCM 31740</strain>
    </source>
</reference>
<gene>
    <name evidence="8" type="ORF">GCM10007116_21210</name>
    <name evidence="7" type="ORF">HS1genome_1204</name>
</gene>
<evidence type="ECO:0000313" key="9">
    <source>
        <dbReference type="Proteomes" id="UP000276741"/>
    </source>
</evidence>
<evidence type="ECO:0000313" key="8">
    <source>
        <dbReference type="EMBL" id="GGU04277.1"/>
    </source>
</evidence>
<sequence>MDRIARLREKMMVKGIDYVLLGPNSDCFYLTSFREEQMERPLLFVVSLDDHFFLAPKLYDEQITQLGYRVEAYGDGEDPFSKLTLERGRSVYLDDWLPTFISLSIVERYGPSKVGRASELLSPMRAVKDEDEIALMETAVRVSEKVLEEVLPTIKEGLSEKHVSRLIENKARELGSQGPSFEPIVTSGPNTSMPHMRSTDRKLKNGDPIVLDYGIRWKGYNTDTTRTVFLSRPSAEVERIYNVVKEAQSIAEERVRSGMSGAEADSLARTVISRAGLGQFFIHRTGHGIGIDVHEPPYISKDNEEPLVDGNVFTVEPGVYLPGKLGVRIEDMVILRGRAQVMNSLSKEILVL</sequence>
<reference evidence="7" key="3">
    <citation type="journal article" date="2019" name="BMC Res. Notes">
        <title>Complete genome sequence of the Sulfodiicoccus acidiphilus strain HS-1T, the first crenarchaeon that lacks polB3, isolated from an acidic hot spring in Ohwaku-dani, Hakone, Japan.</title>
        <authorList>
            <person name="Sakai H.D."/>
            <person name="Kurosawa N."/>
        </authorList>
    </citation>
    <scope>NUCLEOTIDE SEQUENCE</scope>
    <source>
        <strain evidence="7">HS-1</strain>
    </source>
</reference>
<dbReference type="SUPFAM" id="SSF55920">
    <property type="entry name" value="Creatinase/aminopeptidase"/>
    <property type="match status" value="1"/>
</dbReference>
<name>A0A348B3R3_9CREN</name>
<dbReference type="SUPFAM" id="SSF53092">
    <property type="entry name" value="Creatinase/prolidase N-terminal domain"/>
    <property type="match status" value="1"/>
</dbReference>